<dbReference type="Gene3D" id="3.40.50.300">
    <property type="entry name" value="P-loop containing nucleotide triphosphate hydrolases"/>
    <property type="match status" value="1"/>
</dbReference>
<dbReference type="Pfam" id="PF04548">
    <property type="entry name" value="AIG1"/>
    <property type="match status" value="1"/>
</dbReference>
<dbReference type="PROSITE" id="PS51720">
    <property type="entry name" value="G_AIG1"/>
    <property type="match status" value="1"/>
</dbReference>
<dbReference type="GO" id="GO:0005525">
    <property type="term" value="F:GTP binding"/>
    <property type="evidence" value="ECO:0007669"/>
    <property type="project" value="UniProtKB-KW"/>
</dbReference>
<accession>A0A8W8LPW3</accession>
<keyword evidence="7" id="KW-1185">Reference proteome</keyword>
<proteinExistence type="inferred from homology"/>
<dbReference type="PANTHER" id="PTHR10903">
    <property type="entry name" value="GTPASE, IMAP FAMILY MEMBER-RELATED"/>
    <property type="match status" value="1"/>
</dbReference>
<dbReference type="InterPro" id="IPR045058">
    <property type="entry name" value="GIMA/IAN/Toc"/>
</dbReference>
<dbReference type="PANTHER" id="PTHR10903:SF184">
    <property type="entry name" value="GTP-BINDING PROTEIN A"/>
    <property type="match status" value="1"/>
</dbReference>
<dbReference type="AlphaFoldDB" id="A0A8W8LPW3"/>
<evidence type="ECO:0000256" key="1">
    <source>
        <dbReference type="ARBA" id="ARBA00008535"/>
    </source>
</evidence>
<evidence type="ECO:0000313" key="6">
    <source>
        <dbReference type="EnsemblMetazoa" id="G29127.1:cds"/>
    </source>
</evidence>
<dbReference type="SUPFAM" id="SSF52540">
    <property type="entry name" value="P-loop containing nucleoside triphosphate hydrolases"/>
    <property type="match status" value="1"/>
</dbReference>
<dbReference type="InterPro" id="IPR027417">
    <property type="entry name" value="P-loop_NTPase"/>
</dbReference>
<feature type="region of interest" description="Disordered" evidence="4">
    <location>
        <begin position="1"/>
        <end position="51"/>
    </location>
</feature>
<evidence type="ECO:0000256" key="3">
    <source>
        <dbReference type="ARBA" id="ARBA00023134"/>
    </source>
</evidence>
<feature type="compositionally biased region" description="Basic and acidic residues" evidence="4">
    <location>
        <begin position="7"/>
        <end position="27"/>
    </location>
</feature>
<dbReference type="InterPro" id="IPR006703">
    <property type="entry name" value="G_AIG1"/>
</dbReference>
<dbReference type="EnsemblMetazoa" id="G29127.1">
    <property type="protein sequence ID" value="G29127.1:cds"/>
    <property type="gene ID" value="G29127"/>
</dbReference>
<comment type="similarity">
    <text evidence="1">Belongs to the TRAFAC class TrmE-Era-EngA-EngB-Septin-like GTPase superfamily. AIG1/Toc34/Toc159-like paraseptin GTPase family. IAN subfamily.</text>
</comment>
<feature type="domain" description="AIG1-type G" evidence="5">
    <location>
        <begin position="158"/>
        <end position="263"/>
    </location>
</feature>
<reference evidence="6" key="1">
    <citation type="submission" date="2022-08" db="UniProtKB">
        <authorList>
            <consortium name="EnsemblMetazoa"/>
        </authorList>
    </citation>
    <scope>IDENTIFICATION</scope>
    <source>
        <strain evidence="6">05x7-T-G4-1.051#20</strain>
    </source>
</reference>
<dbReference type="Proteomes" id="UP000005408">
    <property type="component" value="Unassembled WGS sequence"/>
</dbReference>
<evidence type="ECO:0000313" key="7">
    <source>
        <dbReference type="Proteomes" id="UP000005408"/>
    </source>
</evidence>
<evidence type="ECO:0000259" key="5">
    <source>
        <dbReference type="PROSITE" id="PS51720"/>
    </source>
</evidence>
<name>A0A8W8LPW3_MAGGI</name>
<evidence type="ECO:0000256" key="4">
    <source>
        <dbReference type="SAM" id="MobiDB-lite"/>
    </source>
</evidence>
<keyword evidence="2" id="KW-0547">Nucleotide-binding</keyword>
<feature type="compositionally biased region" description="Basic and acidic residues" evidence="4">
    <location>
        <begin position="38"/>
        <end position="51"/>
    </location>
</feature>
<organism evidence="6 7">
    <name type="scientific">Magallana gigas</name>
    <name type="common">Pacific oyster</name>
    <name type="synonym">Crassostrea gigas</name>
    <dbReference type="NCBI Taxonomy" id="29159"/>
    <lineage>
        <taxon>Eukaryota</taxon>
        <taxon>Metazoa</taxon>
        <taxon>Spiralia</taxon>
        <taxon>Lophotrochozoa</taxon>
        <taxon>Mollusca</taxon>
        <taxon>Bivalvia</taxon>
        <taxon>Autobranchia</taxon>
        <taxon>Pteriomorphia</taxon>
        <taxon>Ostreida</taxon>
        <taxon>Ostreoidea</taxon>
        <taxon>Ostreidae</taxon>
        <taxon>Magallana</taxon>
    </lineage>
</organism>
<sequence length="263" mass="29787">MLSPGEITKKISEEYDRKREKARERESTIQFKKRRREKKEQQSNHQKTCEVREGKSYETAVDMNNNICSDDICEIPPPQTEQTCKELIPGVEYAYVSFDLETTGLDANVQTDPKCLSKSPQFEGATKDTIHQTELLYGSPQWEMSNIVVPEEIIDCTKNETRIVLIGKTGFGKSATGNTILNDNYFLSRFSLTSITKMCSLNSVVRFGKKIVLVDTPGIFDTDVPNDETQTEIMKCIGITAPGPHAFIMVVNLARFTELQKRK</sequence>
<evidence type="ECO:0000256" key="2">
    <source>
        <dbReference type="ARBA" id="ARBA00022741"/>
    </source>
</evidence>
<protein>
    <recommendedName>
        <fullName evidence="5">AIG1-type G domain-containing protein</fullName>
    </recommendedName>
</protein>
<keyword evidence="3" id="KW-0342">GTP-binding</keyword>